<sequence>MEDEISCDDPQFMSMLETCLRVEIETVKGTASGLKMELGELKNKMQTGLQTRRELKENTTNIQENISILNSTLNKQSKYMNEISHKIELMKLNLDNDYKVMKLECEQYEDIYKEYENTWEIYHAKYEEFPLAKERMEAKIKLKKIQVEKMAVEFKINEFKKIKKQQDQITWFKMRAQIVEFARAYSNSSKLDQQLNDLKEDVQNSQEELNRVKSQVFLKLLDFLRERQEEEKKDRALRLLEMPPPRINFSHMRRIYGPRTGFLDGWKRNDENSIDTLSVDTLLLEEMCQEKESSVHSPCTVETQEEEGKVCNSQPIDARSRSLDQQEQPEVEHEDAASEVDENAGPDAIDAHIEEMEHRVDRELEHFEQPPDLSEDKQTEQRSEDYTEQLDDPVAKKIRLISVEEKPTASPIRNVQLKRKRSLLTDQSAGPRITKVEAVNYDLSSAKNNRAIGLRGSQLAEESPSSRIDKIDTVRYNMSSVKRMEKNGSRGSQLVDQSPGSNLMKMSPMKKLEQDNPNPSSMFTPRHYDYSDNSNISFCIEKNMSALKDDQISLYGGSVRDFCECINISSSDEQAREIPVAECNANVPSTSKNHDFPRFDFSNIIKKSSSRNNLF</sequence>
<name>A0A0L7QUJ0_9HYME</name>
<feature type="coiled-coil region" evidence="1">
    <location>
        <begin position="188"/>
        <end position="215"/>
    </location>
</feature>
<feature type="compositionally biased region" description="Basic and acidic residues" evidence="2">
    <location>
        <begin position="318"/>
        <end position="336"/>
    </location>
</feature>
<organism evidence="3 4">
    <name type="scientific">Habropoda laboriosa</name>
    <dbReference type="NCBI Taxonomy" id="597456"/>
    <lineage>
        <taxon>Eukaryota</taxon>
        <taxon>Metazoa</taxon>
        <taxon>Ecdysozoa</taxon>
        <taxon>Arthropoda</taxon>
        <taxon>Hexapoda</taxon>
        <taxon>Insecta</taxon>
        <taxon>Pterygota</taxon>
        <taxon>Neoptera</taxon>
        <taxon>Endopterygota</taxon>
        <taxon>Hymenoptera</taxon>
        <taxon>Apocrita</taxon>
        <taxon>Aculeata</taxon>
        <taxon>Apoidea</taxon>
        <taxon>Anthophila</taxon>
        <taxon>Apidae</taxon>
        <taxon>Habropoda</taxon>
    </lineage>
</organism>
<dbReference type="EMBL" id="KQ414735">
    <property type="protein sequence ID" value="KOC62229.1"/>
    <property type="molecule type" value="Genomic_DNA"/>
</dbReference>
<gene>
    <name evidence="3" type="ORF">WH47_03987</name>
</gene>
<keyword evidence="1" id="KW-0175">Coiled coil</keyword>
<accession>A0A0L7QUJ0</accession>
<evidence type="ECO:0000256" key="1">
    <source>
        <dbReference type="SAM" id="Coils"/>
    </source>
</evidence>
<feature type="region of interest" description="Disordered" evidence="2">
    <location>
        <begin position="484"/>
        <end position="505"/>
    </location>
</feature>
<feature type="compositionally biased region" description="Basic and acidic residues" evidence="2">
    <location>
        <begin position="367"/>
        <end position="385"/>
    </location>
</feature>
<keyword evidence="4" id="KW-1185">Reference proteome</keyword>
<reference evidence="3 4" key="1">
    <citation type="submission" date="2015-07" db="EMBL/GenBank/DDBJ databases">
        <title>The genome of Habropoda laboriosa.</title>
        <authorList>
            <person name="Pan H."/>
            <person name="Kapheim K."/>
        </authorList>
    </citation>
    <scope>NUCLEOTIDE SEQUENCE [LARGE SCALE GENOMIC DNA]</scope>
    <source>
        <strain evidence="3">0110345459</strain>
    </source>
</reference>
<evidence type="ECO:0000313" key="4">
    <source>
        <dbReference type="Proteomes" id="UP000053825"/>
    </source>
</evidence>
<feature type="region of interest" description="Disordered" evidence="2">
    <location>
        <begin position="293"/>
        <end position="344"/>
    </location>
</feature>
<evidence type="ECO:0000313" key="3">
    <source>
        <dbReference type="EMBL" id="KOC62229.1"/>
    </source>
</evidence>
<dbReference type="AlphaFoldDB" id="A0A0L7QUJ0"/>
<protein>
    <submittedName>
        <fullName evidence="3">Uncharacterized protein</fullName>
    </submittedName>
</protein>
<proteinExistence type="predicted"/>
<feature type="region of interest" description="Disordered" evidence="2">
    <location>
        <begin position="367"/>
        <end position="391"/>
    </location>
</feature>
<feature type="compositionally biased region" description="Polar residues" evidence="2">
    <location>
        <begin position="489"/>
        <end position="501"/>
    </location>
</feature>
<evidence type="ECO:0000256" key="2">
    <source>
        <dbReference type="SAM" id="MobiDB-lite"/>
    </source>
</evidence>
<feature type="coiled-coil region" evidence="1">
    <location>
        <begin position="98"/>
        <end position="153"/>
    </location>
</feature>
<dbReference type="Proteomes" id="UP000053825">
    <property type="component" value="Unassembled WGS sequence"/>
</dbReference>